<evidence type="ECO:0000313" key="18">
    <source>
        <dbReference type="Proteomes" id="UP001163046"/>
    </source>
</evidence>
<dbReference type="FunFam" id="1.10.510.10:FF:001512">
    <property type="entry name" value="Receptor tyrosine-protein kinase erbB-2"/>
    <property type="match status" value="1"/>
</dbReference>
<evidence type="ECO:0000256" key="4">
    <source>
        <dbReference type="ARBA" id="ARBA00022692"/>
    </source>
</evidence>
<dbReference type="GO" id="GO:0030182">
    <property type="term" value="P:neuron differentiation"/>
    <property type="evidence" value="ECO:0007669"/>
    <property type="project" value="UniProtKB-ARBA"/>
</dbReference>
<keyword evidence="9 14" id="KW-0472">Membrane</keyword>
<gene>
    <name evidence="17" type="ORF">OS493_018630</name>
</gene>
<sequence>MFRLRALSMCFVMIQWSVQMRFITTGKCLHNLSDQIHRKKFTFQGKELPLTISYSHRASHHATAQLTKILLEEGLGYDNVKLVPCFHETSSSYDEVTRGSIKCGNDRTPGVPQAMIDTEVWVPFDHEEPVKSEMMADAGSLGITGRQGWYTNADFVDHVWTVNHQPADHWRALQLHVVLQQLSLASDLVTCQACIEHEFDPAQCSQLNQSGGKCVALLAGHKDNASDLVEGQITSLHLNISVAWLGKSLGSTVLENEANGKPLLFYALDPDPLTTSDKFRRITFPECSFPWNDMTTNLTSKTSVGCDFPMYDLHKFVWKEIQNRYKDIYGLMSAITLTREHIVDILQQINTTRNNSSIDNAVCHWLNKSRDIWLPWIQAETTVKRTVFIGGMFPSLVEPKAIWSSPGDEVGAQLAVQEINSDTNVLNRCRLELLVAPTQCRRELVIPAYVRFLNRDESQKIIGIIGPACSKATLPIAEVSRFHNTILMGYGADDVSLSDRTKFPLFFRTNPSIDEFKSAYLSVFRAFKWKHCAILREAKYPVNTVRSRTEFLTKYGVQVLSRELPSDGNLDARGYVNSVVESKVTVIILDAYPAATRAVTCHAYKQGLTPDKGYVWFLLDWLDANWWDADFYNSKKHAAPENVPCTTAELKMFVEQGYFTLSSPFFGDDGQRVVGGGTVQKWKESYQSSVTKANKLWSDYASFAHDAVWTYALALDQLLKNDSSALDTINSNTTSTLFRQRIQQVDFWGVSGRVHFKNGDRLSNILIKQKFASRFVAIGQFIHAHKPNDTYAGGLEWDPSRITWATGEIPRDRLPKPDPKAICGVENLRKALDVSCQAAIVIAVVIALGSVSIFLMFVAWFLKGRYSSKYRDTKNRLRELGLLDSTFTGSIFTLDDWEIPREKLILNRKLGEGAFGAVFGGEGLELMGSHVSVPVAVKTLRVGATIEDKVEFLSEADKMKLLSHPNLVKLLAVCTTGEPVYIIMELMIHGDLKNFLLARRRLVDQQGTPEAEDVTPRRLTSMALDIARGLQYLTDMKFVHRDLALRNCMVGFGNVIKIGDFGLARTLQGNDYYRFQRKAMLPVRWMSPESIRDGLFTPCTDVWSYGVTLWELSTIGGFPYQGMSNSEVLEKVEHGCTLEIPLQSSREMASLLRKCWHQDPLQRPKPAEIVKTLIENPELVRACVGVPGTTLQDNSMGNFDVRQAASPHARRGIGSPQSKQFTAF</sequence>
<evidence type="ECO:0000256" key="15">
    <source>
        <dbReference type="SAM" id="SignalP"/>
    </source>
</evidence>
<feature type="binding site" evidence="12">
    <location>
        <position position="938"/>
    </location>
    <ligand>
        <name>ATP</name>
        <dbReference type="ChEBI" id="CHEBI:30616"/>
    </ligand>
</feature>
<dbReference type="Gene3D" id="3.30.200.20">
    <property type="entry name" value="Phosphorylase Kinase, domain 1"/>
    <property type="match status" value="1"/>
</dbReference>
<organism evidence="17 18">
    <name type="scientific">Desmophyllum pertusum</name>
    <dbReference type="NCBI Taxonomy" id="174260"/>
    <lineage>
        <taxon>Eukaryota</taxon>
        <taxon>Metazoa</taxon>
        <taxon>Cnidaria</taxon>
        <taxon>Anthozoa</taxon>
        <taxon>Hexacorallia</taxon>
        <taxon>Scleractinia</taxon>
        <taxon>Caryophylliina</taxon>
        <taxon>Caryophylliidae</taxon>
        <taxon>Desmophyllum</taxon>
    </lineage>
</organism>
<dbReference type="InterPro" id="IPR017441">
    <property type="entry name" value="Protein_kinase_ATP_BS"/>
</dbReference>
<dbReference type="InterPro" id="IPR001245">
    <property type="entry name" value="Ser-Thr/Tyr_kinase_cat_dom"/>
</dbReference>
<dbReference type="InterPro" id="IPR000719">
    <property type="entry name" value="Prot_kinase_dom"/>
</dbReference>
<dbReference type="PANTHER" id="PTHR24416">
    <property type="entry name" value="TYROSINE-PROTEIN KINASE RECEPTOR"/>
    <property type="match status" value="1"/>
</dbReference>
<comment type="caution">
    <text evidence="17">The sequence shown here is derived from an EMBL/GenBank/DDBJ whole genome shotgun (WGS) entry which is preliminary data.</text>
</comment>
<feature type="region of interest" description="Disordered" evidence="13">
    <location>
        <begin position="1205"/>
        <end position="1224"/>
    </location>
</feature>
<feature type="chain" id="PRO_5040959248" description="Protein kinase domain-containing protein" evidence="15">
    <location>
        <begin position="21"/>
        <end position="1224"/>
    </location>
</feature>
<evidence type="ECO:0000256" key="13">
    <source>
        <dbReference type="SAM" id="MobiDB-lite"/>
    </source>
</evidence>
<keyword evidence="7 12" id="KW-0067">ATP-binding</keyword>
<dbReference type="Proteomes" id="UP001163046">
    <property type="component" value="Unassembled WGS sequence"/>
</dbReference>
<dbReference type="PANTHER" id="PTHR24416:SF489">
    <property type="entry name" value="PROTEIN KINASE DOMAIN-CONTAINING PROTEIN"/>
    <property type="match status" value="1"/>
</dbReference>
<dbReference type="GO" id="GO:0005524">
    <property type="term" value="F:ATP binding"/>
    <property type="evidence" value="ECO:0007669"/>
    <property type="project" value="UniProtKB-UniRule"/>
</dbReference>
<dbReference type="GO" id="GO:0007169">
    <property type="term" value="P:cell surface receptor protein tyrosine kinase signaling pathway"/>
    <property type="evidence" value="ECO:0007669"/>
    <property type="project" value="TreeGrafter"/>
</dbReference>
<keyword evidence="8 14" id="KW-1133">Transmembrane helix</keyword>
<accession>A0A9X0D2M3</accession>
<dbReference type="GO" id="GO:0043235">
    <property type="term" value="C:receptor complex"/>
    <property type="evidence" value="ECO:0007669"/>
    <property type="project" value="TreeGrafter"/>
</dbReference>
<dbReference type="InterPro" id="IPR028082">
    <property type="entry name" value="Peripla_BP_I"/>
</dbReference>
<dbReference type="GO" id="GO:0048468">
    <property type="term" value="P:cell development"/>
    <property type="evidence" value="ECO:0007669"/>
    <property type="project" value="UniProtKB-ARBA"/>
</dbReference>
<evidence type="ECO:0000313" key="17">
    <source>
        <dbReference type="EMBL" id="KAJ7384942.1"/>
    </source>
</evidence>
<dbReference type="EMBL" id="MU825883">
    <property type="protein sequence ID" value="KAJ7384942.1"/>
    <property type="molecule type" value="Genomic_DNA"/>
</dbReference>
<dbReference type="PRINTS" id="PR01176">
    <property type="entry name" value="GABABRECEPTR"/>
</dbReference>
<proteinExistence type="predicted"/>
<dbReference type="OrthoDB" id="73209at2759"/>
<feature type="transmembrane region" description="Helical" evidence="14">
    <location>
        <begin position="838"/>
        <end position="862"/>
    </location>
</feature>
<dbReference type="GO" id="GO:0012505">
    <property type="term" value="C:endomembrane system"/>
    <property type="evidence" value="ECO:0007669"/>
    <property type="project" value="UniProtKB-SubCell"/>
</dbReference>
<dbReference type="SUPFAM" id="SSF56112">
    <property type="entry name" value="Protein kinase-like (PK-like)"/>
    <property type="match status" value="1"/>
</dbReference>
<keyword evidence="15" id="KW-0732">Signal</keyword>
<evidence type="ECO:0000256" key="3">
    <source>
        <dbReference type="ARBA" id="ARBA00022679"/>
    </source>
</evidence>
<keyword evidence="10" id="KW-0829">Tyrosine-protein kinase</keyword>
<dbReference type="PROSITE" id="PS00107">
    <property type="entry name" value="PROTEIN_KINASE_ATP"/>
    <property type="match status" value="1"/>
</dbReference>
<keyword evidence="18" id="KW-1185">Reference proteome</keyword>
<dbReference type="SMART" id="SM00219">
    <property type="entry name" value="TyrKc"/>
    <property type="match status" value="1"/>
</dbReference>
<comment type="subcellular location">
    <subcellularLocation>
        <location evidence="2">Endomembrane system</location>
    </subcellularLocation>
    <subcellularLocation>
        <location evidence="1">Membrane</location>
        <topology evidence="1">Single-pass membrane protein</topology>
    </subcellularLocation>
</comment>
<dbReference type="InterPro" id="IPR001828">
    <property type="entry name" value="ANF_lig-bd_rcpt"/>
</dbReference>
<evidence type="ECO:0000259" key="16">
    <source>
        <dbReference type="PROSITE" id="PS50011"/>
    </source>
</evidence>
<dbReference type="SUPFAM" id="SSF53850">
    <property type="entry name" value="Periplasmic binding protein-like II"/>
    <property type="match status" value="1"/>
</dbReference>
<reference evidence="17" key="1">
    <citation type="submission" date="2023-01" db="EMBL/GenBank/DDBJ databases">
        <title>Genome assembly of the deep-sea coral Lophelia pertusa.</title>
        <authorList>
            <person name="Herrera S."/>
            <person name="Cordes E."/>
        </authorList>
    </citation>
    <scope>NUCLEOTIDE SEQUENCE</scope>
    <source>
        <strain evidence="17">USNM1676648</strain>
        <tissue evidence="17">Polyp</tissue>
    </source>
</reference>
<name>A0A9X0D2M3_9CNID</name>
<dbReference type="Pfam" id="PF01094">
    <property type="entry name" value="ANF_receptor"/>
    <property type="match status" value="1"/>
</dbReference>
<evidence type="ECO:0000256" key="12">
    <source>
        <dbReference type="PROSITE-ProRule" id="PRU10141"/>
    </source>
</evidence>
<dbReference type="Pfam" id="PF07714">
    <property type="entry name" value="PK_Tyr_Ser-Thr"/>
    <property type="match status" value="1"/>
</dbReference>
<evidence type="ECO:0000256" key="9">
    <source>
        <dbReference type="ARBA" id="ARBA00023136"/>
    </source>
</evidence>
<dbReference type="CDD" id="cd06366">
    <property type="entry name" value="PBP1_GABAb_receptor"/>
    <property type="match status" value="1"/>
</dbReference>
<dbReference type="InterPro" id="IPR008266">
    <property type="entry name" value="Tyr_kinase_AS"/>
</dbReference>
<feature type="compositionally biased region" description="Polar residues" evidence="13">
    <location>
        <begin position="1215"/>
        <end position="1224"/>
    </location>
</feature>
<evidence type="ECO:0000256" key="10">
    <source>
        <dbReference type="ARBA" id="ARBA00023137"/>
    </source>
</evidence>
<evidence type="ECO:0000256" key="2">
    <source>
        <dbReference type="ARBA" id="ARBA00004308"/>
    </source>
</evidence>
<dbReference type="GO" id="GO:0005886">
    <property type="term" value="C:plasma membrane"/>
    <property type="evidence" value="ECO:0007669"/>
    <property type="project" value="TreeGrafter"/>
</dbReference>
<evidence type="ECO:0000256" key="7">
    <source>
        <dbReference type="ARBA" id="ARBA00022840"/>
    </source>
</evidence>
<feature type="domain" description="Protein kinase" evidence="16">
    <location>
        <begin position="904"/>
        <end position="1179"/>
    </location>
</feature>
<dbReference type="Gene3D" id="1.10.510.10">
    <property type="entry name" value="Transferase(Phosphotransferase) domain 1"/>
    <property type="match status" value="1"/>
</dbReference>
<dbReference type="SUPFAM" id="SSF53822">
    <property type="entry name" value="Periplasmic binding protein-like I"/>
    <property type="match status" value="1"/>
</dbReference>
<evidence type="ECO:0000256" key="14">
    <source>
        <dbReference type="SAM" id="Phobius"/>
    </source>
</evidence>
<dbReference type="InterPro" id="IPR020635">
    <property type="entry name" value="Tyr_kinase_cat_dom"/>
</dbReference>
<evidence type="ECO:0000256" key="6">
    <source>
        <dbReference type="ARBA" id="ARBA00022777"/>
    </source>
</evidence>
<evidence type="ECO:0000256" key="11">
    <source>
        <dbReference type="ARBA" id="ARBA00051243"/>
    </source>
</evidence>
<dbReference type="InterPro" id="IPR011009">
    <property type="entry name" value="Kinase-like_dom_sf"/>
</dbReference>
<comment type="catalytic activity">
    <reaction evidence="11">
        <text>L-tyrosyl-[protein] + ATP = O-phospho-L-tyrosyl-[protein] + ADP + H(+)</text>
        <dbReference type="Rhea" id="RHEA:10596"/>
        <dbReference type="Rhea" id="RHEA-COMP:10136"/>
        <dbReference type="Rhea" id="RHEA-COMP:20101"/>
        <dbReference type="ChEBI" id="CHEBI:15378"/>
        <dbReference type="ChEBI" id="CHEBI:30616"/>
        <dbReference type="ChEBI" id="CHEBI:46858"/>
        <dbReference type="ChEBI" id="CHEBI:61978"/>
        <dbReference type="ChEBI" id="CHEBI:456216"/>
        <dbReference type="EC" id="2.7.10.1"/>
    </reaction>
</comment>
<dbReference type="GO" id="GO:0050793">
    <property type="term" value="P:regulation of developmental process"/>
    <property type="evidence" value="ECO:0007669"/>
    <property type="project" value="UniProtKB-ARBA"/>
</dbReference>
<evidence type="ECO:0000256" key="1">
    <source>
        <dbReference type="ARBA" id="ARBA00004167"/>
    </source>
</evidence>
<keyword evidence="6" id="KW-0418">Kinase</keyword>
<dbReference type="GO" id="GO:0004714">
    <property type="term" value="F:transmembrane receptor protein tyrosine kinase activity"/>
    <property type="evidence" value="ECO:0007669"/>
    <property type="project" value="UniProtKB-EC"/>
</dbReference>
<dbReference type="CDD" id="cd00192">
    <property type="entry name" value="PTKc"/>
    <property type="match status" value="1"/>
</dbReference>
<keyword evidence="3" id="KW-0808">Transferase</keyword>
<evidence type="ECO:0000256" key="5">
    <source>
        <dbReference type="ARBA" id="ARBA00022741"/>
    </source>
</evidence>
<dbReference type="InterPro" id="IPR050122">
    <property type="entry name" value="RTK"/>
</dbReference>
<dbReference type="PROSITE" id="PS00109">
    <property type="entry name" value="PROTEIN_KINASE_TYR"/>
    <property type="match status" value="1"/>
</dbReference>
<protein>
    <recommendedName>
        <fullName evidence="16">Protein kinase domain-containing protein</fullName>
    </recommendedName>
</protein>
<dbReference type="Gene3D" id="3.40.50.2300">
    <property type="match status" value="2"/>
</dbReference>
<evidence type="ECO:0000256" key="8">
    <source>
        <dbReference type="ARBA" id="ARBA00022989"/>
    </source>
</evidence>
<dbReference type="AlphaFoldDB" id="A0A9X0D2M3"/>
<keyword evidence="4 14" id="KW-0812">Transmembrane</keyword>
<dbReference type="PRINTS" id="PR00109">
    <property type="entry name" value="TYRKINASE"/>
</dbReference>
<dbReference type="PROSITE" id="PS50011">
    <property type="entry name" value="PROTEIN_KINASE_DOM"/>
    <property type="match status" value="1"/>
</dbReference>
<keyword evidence="5 12" id="KW-0547">Nucleotide-binding</keyword>
<feature type="signal peptide" evidence="15">
    <location>
        <begin position="1"/>
        <end position="20"/>
    </location>
</feature>